<dbReference type="InterPro" id="IPR050086">
    <property type="entry name" value="MetN_ABC_transporter-like"/>
</dbReference>
<evidence type="ECO:0000256" key="5">
    <source>
        <dbReference type="SAM" id="Coils"/>
    </source>
</evidence>
<dbReference type="CDD" id="cd03262">
    <property type="entry name" value="ABC_HisP_GlnQ"/>
    <property type="match status" value="1"/>
</dbReference>
<dbReference type="GO" id="GO:0015424">
    <property type="term" value="F:ABC-type amino acid transporter activity"/>
    <property type="evidence" value="ECO:0007669"/>
    <property type="project" value="InterPro"/>
</dbReference>
<keyword evidence="4 7" id="KW-0067">ATP-binding</keyword>
<protein>
    <submittedName>
        <fullName evidence="7">Glutamine ABC transporter ATP-binding protein</fullName>
    </submittedName>
</protein>
<comment type="similarity">
    <text evidence="1">Belongs to the ABC transporter superfamily.</text>
</comment>
<keyword evidence="5" id="KW-0175">Coiled coil</keyword>
<gene>
    <name evidence="7" type="ORF">DHW61_16595</name>
</gene>
<evidence type="ECO:0000256" key="2">
    <source>
        <dbReference type="ARBA" id="ARBA00022448"/>
    </source>
</evidence>
<organism evidence="7 8">
    <name type="scientific">Lachnoclostridium phytofermentans</name>
    <dbReference type="NCBI Taxonomy" id="66219"/>
    <lineage>
        <taxon>Bacteria</taxon>
        <taxon>Bacillati</taxon>
        <taxon>Bacillota</taxon>
        <taxon>Clostridia</taxon>
        <taxon>Lachnospirales</taxon>
        <taxon>Lachnospiraceae</taxon>
    </lineage>
</organism>
<dbReference type="GO" id="GO:0005524">
    <property type="term" value="F:ATP binding"/>
    <property type="evidence" value="ECO:0007669"/>
    <property type="project" value="UniProtKB-KW"/>
</dbReference>
<dbReference type="GO" id="GO:0016887">
    <property type="term" value="F:ATP hydrolysis activity"/>
    <property type="evidence" value="ECO:0007669"/>
    <property type="project" value="InterPro"/>
</dbReference>
<evidence type="ECO:0000256" key="3">
    <source>
        <dbReference type="ARBA" id="ARBA00022741"/>
    </source>
</evidence>
<keyword evidence="3" id="KW-0547">Nucleotide-binding</keyword>
<sequence length="251" mass="28597">MNKQEEVLKVEHLMKSYDKKEPVLKDISFTLNKGEVVVIVGPSGCGKSTFLRCLNMLEPINSGTIHFKDQVISRDEKKVHEIRQKIGMVFQSYDLFPHKNIIGNILLAPLKVQKRAKKEVELEAEALLERVGLLEKKEAYPRQLSGGQKQRVAIVRALMMHPEILLLDEITAALDPEMVREVLQVVLELAKEGNTMVIVTHEMEFAKAVADRVLFIDEGVIVEESTPKEFFTCPKTERAKQFLNTFHYEAV</sequence>
<dbReference type="InterPro" id="IPR003593">
    <property type="entry name" value="AAA+_ATPase"/>
</dbReference>
<dbReference type="PROSITE" id="PS50893">
    <property type="entry name" value="ABC_TRANSPORTER_2"/>
    <property type="match status" value="1"/>
</dbReference>
<dbReference type="Pfam" id="PF00005">
    <property type="entry name" value="ABC_tran"/>
    <property type="match status" value="1"/>
</dbReference>
<accession>A0A3D2XA36</accession>
<dbReference type="PANTHER" id="PTHR43166">
    <property type="entry name" value="AMINO ACID IMPORT ATP-BINDING PROTEIN"/>
    <property type="match status" value="1"/>
</dbReference>
<proteinExistence type="inferred from homology"/>
<reference evidence="7 8" key="1">
    <citation type="journal article" date="2018" name="Nat. Biotechnol.">
        <title>A standardized bacterial taxonomy based on genome phylogeny substantially revises the tree of life.</title>
        <authorList>
            <person name="Parks D.H."/>
            <person name="Chuvochina M."/>
            <person name="Waite D.W."/>
            <person name="Rinke C."/>
            <person name="Skarshewski A."/>
            <person name="Chaumeil P.A."/>
            <person name="Hugenholtz P."/>
        </authorList>
    </citation>
    <scope>NUCLEOTIDE SEQUENCE [LARGE SCALE GENOMIC DNA]</scope>
    <source>
        <strain evidence="7">UBA11728</strain>
    </source>
</reference>
<keyword evidence="2" id="KW-0813">Transport</keyword>
<dbReference type="EMBL" id="DPVV01000542">
    <property type="protein sequence ID" value="HCL03999.1"/>
    <property type="molecule type" value="Genomic_DNA"/>
</dbReference>
<dbReference type="InterPro" id="IPR003439">
    <property type="entry name" value="ABC_transporter-like_ATP-bd"/>
</dbReference>
<evidence type="ECO:0000313" key="7">
    <source>
        <dbReference type="EMBL" id="HCL03999.1"/>
    </source>
</evidence>
<evidence type="ECO:0000313" key="8">
    <source>
        <dbReference type="Proteomes" id="UP000262969"/>
    </source>
</evidence>
<dbReference type="SUPFAM" id="SSF52540">
    <property type="entry name" value="P-loop containing nucleoside triphosphate hydrolases"/>
    <property type="match status" value="1"/>
</dbReference>
<evidence type="ECO:0000256" key="1">
    <source>
        <dbReference type="ARBA" id="ARBA00005417"/>
    </source>
</evidence>
<name>A0A3D2XA36_9FIRM</name>
<dbReference type="InterPro" id="IPR027417">
    <property type="entry name" value="P-loop_NTPase"/>
</dbReference>
<dbReference type="PROSITE" id="PS00211">
    <property type="entry name" value="ABC_TRANSPORTER_1"/>
    <property type="match status" value="1"/>
</dbReference>
<dbReference type="PANTHER" id="PTHR43166:SF4">
    <property type="entry name" value="PHOSPHONATES IMPORT ATP-BINDING PROTEIN PHNC"/>
    <property type="match status" value="1"/>
</dbReference>
<feature type="coiled-coil region" evidence="5">
    <location>
        <begin position="110"/>
        <end position="137"/>
    </location>
</feature>
<dbReference type="InterPro" id="IPR030679">
    <property type="entry name" value="ABC_ATPase_HisP-typ"/>
</dbReference>
<dbReference type="PIRSF" id="PIRSF039085">
    <property type="entry name" value="ABC_ATPase_HisP"/>
    <property type="match status" value="1"/>
</dbReference>
<feature type="domain" description="ABC transporter" evidence="6">
    <location>
        <begin position="8"/>
        <end position="243"/>
    </location>
</feature>
<dbReference type="InterPro" id="IPR017871">
    <property type="entry name" value="ABC_transporter-like_CS"/>
</dbReference>
<dbReference type="Gene3D" id="3.40.50.300">
    <property type="entry name" value="P-loop containing nucleotide triphosphate hydrolases"/>
    <property type="match status" value="1"/>
</dbReference>
<evidence type="ECO:0000256" key="4">
    <source>
        <dbReference type="ARBA" id="ARBA00022840"/>
    </source>
</evidence>
<dbReference type="SMART" id="SM00382">
    <property type="entry name" value="AAA"/>
    <property type="match status" value="1"/>
</dbReference>
<dbReference type="FunFam" id="3.40.50.300:FF:000020">
    <property type="entry name" value="Amino acid ABC transporter ATP-binding component"/>
    <property type="match status" value="1"/>
</dbReference>
<dbReference type="Proteomes" id="UP000262969">
    <property type="component" value="Unassembled WGS sequence"/>
</dbReference>
<evidence type="ECO:0000259" key="6">
    <source>
        <dbReference type="PROSITE" id="PS50893"/>
    </source>
</evidence>
<dbReference type="AlphaFoldDB" id="A0A3D2XA36"/>
<comment type="caution">
    <text evidence="7">The sequence shown here is derived from an EMBL/GenBank/DDBJ whole genome shotgun (WGS) entry which is preliminary data.</text>
</comment>